<evidence type="ECO:0000313" key="19">
    <source>
        <dbReference type="RefSeq" id="XP_017974834.1"/>
    </source>
</evidence>
<gene>
    <name evidence="19" type="primary">LOC18602403</name>
</gene>
<organism evidence="18 19">
    <name type="scientific">Theobroma cacao</name>
    <name type="common">Cacao</name>
    <name type="synonym">Cocoa</name>
    <dbReference type="NCBI Taxonomy" id="3641"/>
    <lineage>
        <taxon>Eukaryota</taxon>
        <taxon>Viridiplantae</taxon>
        <taxon>Streptophyta</taxon>
        <taxon>Embryophyta</taxon>
        <taxon>Tracheophyta</taxon>
        <taxon>Spermatophyta</taxon>
        <taxon>Magnoliopsida</taxon>
        <taxon>eudicotyledons</taxon>
        <taxon>Gunneridae</taxon>
        <taxon>Pentapetalae</taxon>
        <taxon>rosids</taxon>
        <taxon>malvids</taxon>
        <taxon>Malvales</taxon>
        <taxon>Malvaceae</taxon>
        <taxon>Byttnerioideae</taxon>
        <taxon>Theobroma</taxon>
    </lineage>
</organism>
<feature type="compositionally biased region" description="Polar residues" evidence="14">
    <location>
        <begin position="1"/>
        <end position="24"/>
    </location>
</feature>
<evidence type="ECO:0000256" key="6">
    <source>
        <dbReference type="ARBA" id="ARBA00012251"/>
    </source>
</evidence>
<accession>A0AB32WB22</accession>
<sequence length="281" mass="32144">MGNTLQKLPQNQKAEISEPPSQQDEISESQEPDSDFTCEICIEIVSANNKFKNRSMCKHDFCSDCIAKYIEAKVLEYNIANISCPALDCEFSLDPISCRPVISNHLFNKWCDLLCSATVLEYYSDRSVYCPYRDCSALIVNECNDKVDRSTCPNCKKKFCFRCKSPWHAGYGCREKRTFRDKNDVLAGQLIEKMKWTRCPKCGNAVERKGGCMLIDCRCGNLFCHACGKEINRSPPTIFFTGVRQACCTQVRRFELLFLTFRLIVISVLFLSFIILIVRIS</sequence>
<evidence type="ECO:0000313" key="18">
    <source>
        <dbReference type="Proteomes" id="UP000694886"/>
    </source>
</evidence>
<dbReference type="InterPro" id="IPR002867">
    <property type="entry name" value="IBR_dom"/>
</dbReference>
<evidence type="ECO:0000256" key="10">
    <source>
        <dbReference type="ARBA" id="ARBA00022771"/>
    </source>
</evidence>
<dbReference type="InterPro" id="IPR044066">
    <property type="entry name" value="TRIAD_supradom"/>
</dbReference>
<dbReference type="Pfam" id="PF01485">
    <property type="entry name" value="IBR"/>
    <property type="match status" value="2"/>
</dbReference>
<dbReference type="InterPro" id="IPR013083">
    <property type="entry name" value="Znf_RING/FYVE/PHD"/>
</dbReference>
<dbReference type="Gramene" id="Tc04v2_t013680.1">
    <property type="protein sequence ID" value="Tc04v2_p013680.1"/>
    <property type="gene ID" value="Tc04v2_g013680"/>
</dbReference>
<reference evidence="19" key="2">
    <citation type="submission" date="2025-08" db="UniProtKB">
        <authorList>
            <consortium name="RefSeq"/>
        </authorList>
    </citation>
    <scope>IDENTIFICATION</scope>
</reference>
<feature type="domain" description="RING-type" evidence="16">
    <location>
        <begin position="38"/>
        <end position="85"/>
    </location>
</feature>
<evidence type="ECO:0000256" key="13">
    <source>
        <dbReference type="PROSITE-ProRule" id="PRU00175"/>
    </source>
</evidence>
<dbReference type="GeneID" id="18602403"/>
<evidence type="ECO:0000259" key="17">
    <source>
        <dbReference type="PROSITE" id="PS51873"/>
    </source>
</evidence>
<evidence type="ECO:0000256" key="2">
    <source>
        <dbReference type="ARBA" id="ARBA00001947"/>
    </source>
</evidence>
<keyword evidence="15" id="KW-0812">Transmembrane</keyword>
<dbReference type="Gene3D" id="1.20.120.1750">
    <property type="match status" value="1"/>
</dbReference>
<dbReference type="PROSITE" id="PS00518">
    <property type="entry name" value="ZF_RING_1"/>
    <property type="match status" value="1"/>
</dbReference>
<dbReference type="Gene3D" id="3.30.40.10">
    <property type="entry name" value="Zinc/RING finger domain, C3HC4 (zinc finger)"/>
    <property type="match status" value="1"/>
</dbReference>
<protein>
    <recommendedName>
        <fullName evidence="6">RBR-type E3 ubiquitin transferase</fullName>
        <ecNumber evidence="6">2.3.2.31</ecNumber>
    </recommendedName>
</protein>
<dbReference type="RefSeq" id="XP_017974834.1">
    <property type="nucleotide sequence ID" value="XM_018119345.1"/>
</dbReference>
<evidence type="ECO:0000256" key="12">
    <source>
        <dbReference type="ARBA" id="ARBA00022833"/>
    </source>
</evidence>
<feature type="domain" description="RING-type" evidence="17">
    <location>
        <begin position="34"/>
        <end position="246"/>
    </location>
</feature>
<keyword evidence="12" id="KW-0862">Zinc</keyword>
<keyword evidence="15" id="KW-0472">Membrane</keyword>
<dbReference type="GO" id="GO:0008270">
    <property type="term" value="F:zinc ion binding"/>
    <property type="evidence" value="ECO:0007669"/>
    <property type="project" value="UniProtKB-KW"/>
</dbReference>
<evidence type="ECO:0000256" key="8">
    <source>
        <dbReference type="ARBA" id="ARBA00022723"/>
    </source>
</evidence>
<dbReference type="AlphaFoldDB" id="A0AB32WB22"/>
<dbReference type="Proteomes" id="UP000694886">
    <property type="component" value="Chromosome 4"/>
</dbReference>
<dbReference type="Pfam" id="PF00097">
    <property type="entry name" value="zf-C3HC4"/>
    <property type="match status" value="1"/>
</dbReference>
<name>A0AB32WB22_THECC</name>
<feature type="transmembrane region" description="Helical" evidence="15">
    <location>
        <begin position="256"/>
        <end position="278"/>
    </location>
</feature>
<keyword evidence="11" id="KW-0833">Ubl conjugation pathway</keyword>
<dbReference type="SMART" id="SM00647">
    <property type="entry name" value="IBR"/>
    <property type="match status" value="1"/>
</dbReference>
<evidence type="ECO:0000256" key="5">
    <source>
        <dbReference type="ARBA" id="ARBA00005884"/>
    </source>
</evidence>
<proteinExistence type="inferred from homology"/>
<evidence type="ECO:0000256" key="1">
    <source>
        <dbReference type="ARBA" id="ARBA00001798"/>
    </source>
</evidence>
<dbReference type="EC" id="2.3.2.31" evidence="6"/>
<dbReference type="FunFam" id="3.30.40.10:FF:000230">
    <property type="entry name" value="RBR-type E3 ubiquitin transferase"/>
    <property type="match status" value="1"/>
</dbReference>
<dbReference type="PANTHER" id="PTHR11685">
    <property type="entry name" value="RBR FAMILY RING FINGER AND IBR DOMAIN-CONTAINING"/>
    <property type="match status" value="1"/>
</dbReference>
<dbReference type="InterPro" id="IPR017907">
    <property type="entry name" value="Znf_RING_CS"/>
</dbReference>
<keyword evidence="9" id="KW-0677">Repeat</keyword>
<dbReference type="InterPro" id="IPR018957">
    <property type="entry name" value="Znf_C3HC4_RING-type"/>
</dbReference>
<evidence type="ECO:0000256" key="11">
    <source>
        <dbReference type="ARBA" id="ARBA00022786"/>
    </source>
</evidence>
<evidence type="ECO:0000256" key="4">
    <source>
        <dbReference type="ARBA" id="ARBA00004906"/>
    </source>
</evidence>
<dbReference type="KEGG" id="tcc:18602403"/>
<evidence type="ECO:0000256" key="3">
    <source>
        <dbReference type="ARBA" id="ARBA00003976"/>
    </source>
</evidence>
<evidence type="ECO:0000259" key="16">
    <source>
        <dbReference type="PROSITE" id="PS50089"/>
    </source>
</evidence>
<keyword evidence="15" id="KW-1133">Transmembrane helix</keyword>
<dbReference type="SUPFAM" id="SSF57850">
    <property type="entry name" value="RING/U-box"/>
    <property type="match status" value="3"/>
</dbReference>
<evidence type="ECO:0000256" key="7">
    <source>
        <dbReference type="ARBA" id="ARBA00022679"/>
    </source>
</evidence>
<comment type="cofactor">
    <cofactor evidence="2">
        <name>Zn(2+)</name>
        <dbReference type="ChEBI" id="CHEBI:29105"/>
    </cofactor>
</comment>
<comment type="function">
    <text evidence="3">Might act as an E3 ubiquitin-protein ligase, or as part of E3 complex, which accepts ubiquitin from specific E2 ubiquitin-conjugating enzymes and then transfers it to substrates.</text>
</comment>
<dbReference type="InterPro" id="IPR001841">
    <property type="entry name" value="Znf_RING"/>
</dbReference>
<comment type="catalytic activity">
    <reaction evidence="1">
        <text>[E2 ubiquitin-conjugating enzyme]-S-ubiquitinyl-L-cysteine + [acceptor protein]-L-lysine = [E2 ubiquitin-conjugating enzyme]-L-cysteine + [acceptor protein]-N(6)-ubiquitinyl-L-lysine.</text>
        <dbReference type="EC" id="2.3.2.31"/>
    </reaction>
</comment>
<dbReference type="GO" id="GO:0061630">
    <property type="term" value="F:ubiquitin protein ligase activity"/>
    <property type="evidence" value="ECO:0007669"/>
    <property type="project" value="UniProtKB-EC"/>
</dbReference>
<feature type="region of interest" description="Disordered" evidence="14">
    <location>
        <begin position="1"/>
        <end position="31"/>
    </location>
</feature>
<keyword evidence="10 13" id="KW-0863">Zinc-finger</keyword>
<reference evidence="18" key="1">
    <citation type="journal article" date="1997" name="Nucleic Acids Res.">
        <title>tRNAscan-SE: a program for improved detection of transfer RNA genes in genomic sequence.</title>
        <authorList>
            <person name="Lowe T.M."/>
            <person name="Eddy S.R."/>
        </authorList>
    </citation>
    <scope>NUCLEOTIDE SEQUENCE [LARGE SCALE GENOMIC DNA]</scope>
    <source>
        <strain evidence="18">r\B97-61/B2</strain>
    </source>
</reference>
<dbReference type="InterPro" id="IPR031127">
    <property type="entry name" value="E3_UB_ligase_RBR"/>
</dbReference>
<dbReference type="PROSITE" id="PS51873">
    <property type="entry name" value="TRIAD"/>
    <property type="match status" value="1"/>
</dbReference>
<keyword evidence="7" id="KW-0808">Transferase</keyword>
<keyword evidence="8" id="KW-0479">Metal-binding</keyword>
<evidence type="ECO:0000256" key="15">
    <source>
        <dbReference type="SAM" id="Phobius"/>
    </source>
</evidence>
<evidence type="ECO:0000256" key="9">
    <source>
        <dbReference type="ARBA" id="ARBA00022737"/>
    </source>
</evidence>
<comment type="pathway">
    <text evidence="4">Protein modification; protein ubiquitination.</text>
</comment>
<evidence type="ECO:0000256" key="14">
    <source>
        <dbReference type="SAM" id="MobiDB-lite"/>
    </source>
</evidence>
<dbReference type="GO" id="GO:0016567">
    <property type="term" value="P:protein ubiquitination"/>
    <property type="evidence" value="ECO:0007669"/>
    <property type="project" value="InterPro"/>
</dbReference>
<dbReference type="PROSITE" id="PS50089">
    <property type="entry name" value="ZF_RING_2"/>
    <property type="match status" value="1"/>
</dbReference>
<comment type="similarity">
    <text evidence="5">Belongs to the RBR family. Ariadne subfamily.</text>
</comment>